<gene>
    <name evidence="1" type="ORF">GQ466_23670</name>
</gene>
<accession>A0A6I4WDW6</accession>
<dbReference type="EMBL" id="WUTW01000005">
    <property type="protein sequence ID" value="MXQ67020.1"/>
    <property type="molecule type" value="Genomic_DNA"/>
</dbReference>
<dbReference type="AlphaFoldDB" id="A0A6I4WDW6"/>
<organism evidence="1 2">
    <name type="scientific">Actinomadura rayongensis</name>
    <dbReference type="NCBI Taxonomy" id="1429076"/>
    <lineage>
        <taxon>Bacteria</taxon>
        <taxon>Bacillati</taxon>
        <taxon>Actinomycetota</taxon>
        <taxon>Actinomycetes</taxon>
        <taxon>Streptosporangiales</taxon>
        <taxon>Thermomonosporaceae</taxon>
        <taxon>Actinomadura</taxon>
    </lineage>
</organism>
<sequence length="93" mass="10023">MSGCTHQTCFHVRIETLGADGRRNVRRRTGEDACGTHIADVVSGMARWAREQRADRAAHVIVYATSRGRSPSGRLGTDPFAALTVSIIPVACS</sequence>
<name>A0A6I4WDW6_9ACTN</name>
<dbReference type="Proteomes" id="UP000431901">
    <property type="component" value="Unassembled WGS sequence"/>
</dbReference>
<comment type="caution">
    <text evidence="1">The sequence shown here is derived from an EMBL/GenBank/DDBJ whole genome shotgun (WGS) entry which is preliminary data.</text>
</comment>
<protein>
    <submittedName>
        <fullName evidence="1">Uncharacterized protein</fullName>
    </submittedName>
</protein>
<reference evidence="1 2" key="1">
    <citation type="submission" date="2019-12" db="EMBL/GenBank/DDBJ databases">
        <title>Nocardia macrotermitis sp. nov. and Nocardia aurantia sp. nov., isolated from the gut of the fungus growing-termite Macrotermes natalensis.</title>
        <authorList>
            <person name="Christine B."/>
            <person name="Rene B."/>
        </authorList>
    </citation>
    <scope>NUCLEOTIDE SEQUENCE [LARGE SCALE GENOMIC DNA]</scope>
    <source>
        <strain evidence="1 2">DSM 102126</strain>
    </source>
</reference>
<keyword evidence="2" id="KW-1185">Reference proteome</keyword>
<evidence type="ECO:0000313" key="1">
    <source>
        <dbReference type="EMBL" id="MXQ67020.1"/>
    </source>
</evidence>
<proteinExistence type="predicted"/>
<evidence type="ECO:0000313" key="2">
    <source>
        <dbReference type="Proteomes" id="UP000431901"/>
    </source>
</evidence>
<dbReference type="RefSeq" id="WP_378186456.1">
    <property type="nucleotide sequence ID" value="NZ_JBHLYI010000003.1"/>
</dbReference>